<gene>
    <name evidence="1" type="ORF">ERUC_LOCUS43990</name>
</gene>
<accession>A0ABC8M5F5</accession>
<name>A0ABC8M5F5_ERUVS</name>
<protein>
    <submittedName>
        <fullName evidence="1">Uncharacterized protein</fullName>
    </submittedName>
</protein>
<organism evidence="1 2">
    <name type="scientific">Eruca vesicaria subsp. sativa</name>
    <name type="common">Garden rocket</name>
    <name type="synonym">Eruca sativa</name>
    <dbReference type="NCBI Taxonomy" id="29727"/>
    <lineage>
        <taxon>Eukaryota</taxon>
        <taxon>Viridiplantae</taxon>
        <taxon>Streptophyta</taxon>
        <taxon>Embryophyta</taxon>
        <taxon>Tracheophyta</taxon>
        <taxon>Spermatophyta</taxon>
        <taxon>Magnoliopsida</taxon>
        <taxon>eudicotyledons</taxon>
        <taxon>Gunneridae</taxon>
        <taxon>Pentapetalae</taxon>
        <taxon>rosids</taxon>
        <taxon>malvids</taxon>
        <taxon>Brassicales</taxon>
        <taxon>Brassicaceae</taxon>
        <taxon>Brassiceae</taxon>
        <taxon>Eruca</taxon>
    </lineage>
</organism>
<dbReference type="Proteomes" id="UP001642260">
    <property type="component" value="Unassembled WGS sequence"/>
</dbReference>
<dbReference type="EMBL" id="CAKOAT010951820">
    <property type="protein sequence ID" value="CAH8391507.1"/>
    <property type="molecule type" value="Genomic_DNA"/>
</dbReference>
<evidence type="ECO:0000313" key="1">
    <source>
        <dbReference type="EMBL" id="CAH8391507.1"/>
    </source>
</evidence>
<reference evidence="1 2" key="1">
    <citation type="submission" date="2022-03" db="EMBL/GenBank/DDBJ databases">
        <authorList>
            <person name="Macdonald S."/>
            <person name="Ahmed S."/>
            <person name="Newling K."/>
        </authorList>
    </citation>
    <scope>NUCLEOTIDE SEQUENCE [LARGE SCALE GENOMIC DNA]</scope>
</reference>
<evidence type="ECO:0000313" key="2">
    <source>
        <dbReference type="Proteomes" id="UP001642260"/>
    </source>
</evidence>
<sequence length="121" mass="13250">MVENGEGEEAGSMPHGVTGDESVGPIPFHVIKFDTLKVAIFGLIERALYFPNFATADSGTFVSASEESDGALEFVEKKIAKATMIRRTHGKIDSFLLYLSDVEEGMKPCFLLRLRFTGVSM</sequence>
<keyword evidence="2" id="KW-1185">Reference proteome</keyword>
<comment type="caution">
    <text evidence="1">The sequence shown here is derived from an EMBL/GenBank/DDBJ whole genome shotgun (WGS) entry which is preliminary data.</text>
</comment>
<dbReference type="AlphaFoldDB" id="A0ABC8M5F5"/>
<proteinExistence type="predicted"/>